<dbReference type="PANTHER" id="PTHR43065">
    <property type="entry name" value="SENSOR HISTIDINE KINASE"/>
    <property type="match status" value="1"/>
</dbReference>
<feature type="domain" description="Histidine kinase" evidence="8">
    <location>
        <begin position="306"/>
        <end position="568"/>
    </location>
</feature>
<dbReference type="CDD" id="cd00082">
    <property type="entry name" value="HisKA"/>
    <property type="match status" value="1"/>
</dbReference>
<comment type="catalytic activity">
    <reaction evidence="1">
        <text>ATP + protein L-histidine = ADP + protein N-phospho-L-histidine.</text>
        <dbReference type="EC" id="2.7.13.3"/>
    </reaction>
</comment>
<dbReference type="PRINTS" id="PR00344">
    <property type="entry name" value="BCTRLSENSOR"/>
</dbReference>
<keyword evidence="11" id="KW-1185">Reference proteome</keyword>
<dbReference type="InterPro" id="IPR036097">
    <property type="entry name" value="HisK_dim/P_sf"/>
</dbReference>
<dbReference type="InterPro" id="IPR005467">
    <property type="entry name" value="His_kinase_dom"/>
</dbReference>
<reference evidence="10" key="1">
    <citation type="submission" date="2019-05" db="EMBL/GenBank/DDBJ databases">
        <title>Whole genome sequencing of Pseudanabaena catenata USMAC16.</title>
        <authorList>
            <person name="Khan Z."/>
            <person name="Omar W.M."/>
            <person name="Convey P."/>
            <person name="Merican F."/>
            <person name="Najimudin N."/>
        </authorList>
    </citation>
    <scope>NUCLEOTIDE SEQUENCE</scope>
    <source>
        <strain evidence="10">USMAC16</strain>
    </source>
</reference>
<dbReference type="PROSITE" id="PS50924">
    <property type="entry name" value="MHYT"/>
    <property type="match status" value="1"/>
</dbReference>
<keyword evidence="4" id="KW-0808">Transferase</keyword>
<dbReference type="InterPro" id="IPR005330">
    <property type="entry name" value="MHYT_dom"/>
</dbReference>
<feature type="transmembrane region" description="Helical" evidence="6">
    <location>
        <begin position="219"/>
        <end position="242"/>
    </location>
</feature>
<dbReference type="Gene3D" id="1.10.287.130">
    <property type="match status" value="1"/>
</dbReference>
<dbReference type="SMART" id="SM00387">
    <property type="entry name" value="HATPase_c"/>
    <property type="match status" value="1"/>
</dbReference>
<dbReference type="Pfam" id="PF02518">
    <property type="entry name" value="HATPase_c"/>
    <property type="match status" value="1"/>
</dbReference>
<dbReference type="InterPro" id="IPR003661">
    <property type="entry name" value="HisK_dim/P_dom"/>
</dbReference>
<sequence length="570" mass="62968">MIYTLTTGYNLQLVAISILVAILASYTAIDLSERVNAAQGQAQIGWLICSAATMGIGIWSMHFIGMLALRLPIAIHYNFWTVVASILPAMMASGLALFVMSRPFAWLPLLGGSFLMGSGIASMHYLGMAAMHIPASITYDLQVATFSVAIAIAISFIALLIVFRLREDSSLNHFRHKILSAIVMGAAIPTMHYTGLAAASFTSRTDMERSMLVNSENSALLAATVSIGTLIVLGGALLTSFFDRRLLASQESERQTQAQAQQLRESEAQLRQQTQELQATMQVLNQTQAQLVQSEKMSVLGQLVAGIAHEINNPVNFIHGNLPHVQNYARDLLRLLTLYQQQYPESSTEIQSLAAEIDLDFLQKDLIKTIDSMKVGTDRIRQIVLSLRNFSRIDESDCKAADIHEGLDNTIMILQHRLKAKKDRPEIAIIREYDYNLPQVECYPGQLNQVFMNILTNAIDALEELHNKQSNHQTKGESDRQGQITIRTSTIDSRWVQIDIADNGSGIPEAIQPKIFDPFFTTKPAGKGTGMGMSISYQIVKAKHHGEITCMSTPDLGTEFAIKIPICSDR</sequence>
<keyword evidence="6" id="KW-1133">Transmembrane helix</keyword>
<feature type="coiled-coil region" evidence="7">
    <location>
        <begin position="253"/>
        <end position="290"/>
    </location>
</feature>
<protein>
    <recommendedName>
        <fullName evidence="2">histidine kinase</fullName>
        <ecNumber evidence="2">2.7.13.3</ecNumber>
    </recommendedName>
</protein>
<feature type="transmembrane region" description="Helical" evidence="6">
    <location>
        <begin position="178"/>
        <end position="199"/>
    </location>
</feature>
<feature type="transmembrane region" description="Helical" evidence="6">
    <location>
        <begin position="44"/>
        <end position="65"/>
    </location>
</feature>
<evidence type="ECO:0000313" key="11">
    <source>
        <dbReference type="Proteomes" id="UP001152872"/>
    </source>
</evidence>
<comment type="caution">
    <text evidence="10">The sequence shown here is derived from an EMBL/GenBank/DDBJ whole genome shotgun (WGS) entry which is preliminary data.</text>
</comment>
<feature type="transmembrane region" description="Helical" evidence="6">
    <location>
        <begin position="146"/>
        <end position="166"/>
    </location>
</feature>
<proteinExistence type="predicted"/>
<feature type="domain" description="MHYT" evidence="9">
    <location>
        <begin position="9"/>
        <end position="202"/>
    </location>
</feature>
<evidence type="ECO:0000256" key="4">
    <source>
        <dbReference type="ARBA" id="ARBA00022777"/>
    </source>
</evidence>
<evidence type="ECO:0000313" key="10">
    <source>
        <dbReference type="EMBL" id="MDG3496016.1"/>
    </source>
</evidence>
<dbReference type="InterPro" id="IPR004358">
    <property type="entry name" value="Sig_transdc_His_kin-like_C"/>
</dbReference>
<dbReference type="GO" id="GO:0016020">
    <property type="term" value="C:membrane"/>
    <property type="evidence" value="ECO:0007669"/>
    <property type="project" value="UniProtKB-UniRule"/>
</dbReference>
<evidence type="ECO:0000259" key="8">
    <source>
        <dbReference type="PROSITE" id="PS50109"/>
    </source>
</evidence>
<feature type="transmembrane region" description="Helical" evidence="6">
    <location>
        <begin position="77"/>
        <end position="99"/>
    </location>
</feature>
<feature type="transmembrane region" description="Helical" evidence="6">
    <location>
        <begin position="12"/>
        <end position="32"/>
    </location>
</feature>
<keyword evidence="3" id="KW-0597">Phosphoprotein</keyword>
<dbReference type="Gene3D" id="3.30.565.10">
    <property type="entry name" value="Histidine kinase-like ATPase, C-terminal domain"/>
    <property type="match status" value="1"/>
</dbReference>
<dbReference type="InterPro" id="IPR036890">
    <property type="entry name" value="HATPase_C_sf"/>
</dbReference>
<dbReference type="AlphaFoldDB" id="A0A9X4ME14"/>
<evidence type="ECO:0000256" key="3">
    <source>
        <dbReference type="ARBA" id="ARBA00022553"/>
    </source>
</evidence>
<keyword evidence="6" id="KW-0472">Membrane</keyword>
<evidence type="ECO:0000256" key="5">
    <source>
        <dbReference type="ARBA" id="ARBA00023012"/>
    </source>
</evidence>
<organism evidence="10 11">
    <name type="scientific">Pseudanabaena catenata USMAC16</name>
    <dbReference type="NCBI Taxonomy" id="1855837"/>
    <lineage>
        <taxon>Bacteria</taxon>
        <taxon>Bacillati</taxon>
        <taxon>Cyanobacteriota</taxon>
        <taxon>Cyanophyceae</taxon>
        <taxon>Pseudanabaenales</taxon>
        <taxon>Pseudanabaenaceae</taxon>
        <taxon>Pseudanabaena</taxon>
    </lineage>
</organism>
<keyword evidence="4" id="KW-0418">Kinase</keyword>
<accession>A0A9X4ME14</accession>
<evidence type="ECO:0000256" key="6">
    <source>
        <dbReference type="PROSITE-ProRule" id="PRU00244"/>
    </source>
</evidence>
<evidence type="ECO:0000259" key="9">
    <source>
        <dbReference type="PROSITE" id="PS50924"/>
    </source>
</evidence>
<evidence type="ECO:0000256" key="2">
    <source>
        <dbReference type="ARBA" id="ARBA00012438"/>
    </source>
</evidence>
<evidence type="ECO:0000256" key="1">
    <source>
        <dbReference type="ARBA" id="ARBA00000085"/>
    </source>
</evidence>
<dbReference type="PANTHER" id="PTHR43065:SF50">
    <property type="entry name" value="HISTIDINE KINASE"/>
    <property type="match status" value="1"/>
</dbReference>
<dbReference type="InterPro" id="IPR003594">
    <property type="entry name" value="HATPase_dom"/>
</dbReference>
<dbReference type="GO" id="GO:0000155">
    <property type="term" value="F:phosphorelay sensor kinase activity"/>
    <property type="evidence" value="ECO:0007669"/>
    <property type="project" value="InterPro"/>
</dbReference>
<feature type="transmembrane region" description="Helical" evidence="6">
    <location>
        <begin position="106"/>
        <end position="126"/>
    </location>
</feature>
<keyword evidence="7" id="KW-0175">Coiled coil</keyword>
<dbReference type="SMART" id="SM00388">
    <property type="entry name" value="HisKA"/>
    <property type="match status" value="1"/>
</dbReference>
<dbReference type="Proteomes" id="UP001152872">
    <property type="component" value="Unassembled WGS sequence"/>
</dbReference>
<dbReference type="RefSeq" id="WP_009628174.1">
    <property type="nucleotide sequence ID" value="NZ_VBTY01000144.1"/>
</dbReference>
<dbReference type="PROSITE" id="PS50109">
    <property type="entry name" value="HIS_KIN"/>
    <property type="match status" value="1"/>
</dbReference>
<gene>
    <name evidence="10" type="ORF">FEV09_15825</name>
</gene>
<dbReference type="EC" id="2.7.13.3" evidence="2"/>
<keyword evidence="6" id="KW-0812">Transmembrane</keyword>
<dbReference type="SUPFAM" id="SSF47384">
    <property type="entry name" value="Homodimeric domain of signal transducing histidine kinase"/>
    <property type="match status" value="1"/>
</dbReference>
<dbReference type="Pfam" id="PF03707">
    <property type="entry name" value="MHYT"/>
    <property type="match status" value="3"/>
</dbReference>
<dbReference type="SUPFAM" id="SSF55874">
    <property type="entry name" value="ATPase domain of HSP90 chaperone/DNA topoisomerase II/histidine kinase"/>
    <property type="match status" value="1"/>
</dbReference>
<name>A0A9X4ME14_9CYAN</name>
<dbReference type="EMBL" id="VBTY01000144">
    <property type="protein sequence ID" value="MDG3496016.1"/>
    <property type="molecule type" value="Genomic_DNA"/>
</dbReference>
<evidence type="ECO:0000256" key="7">
    <source>
        <dbReference type="SAM" id="Coils"/>
    </source>
</evidence>
<keyword evidence="5" id="KW-0902">Two-component regulatory system</keyword>